<dbReference type="Proteomes" id="UP000823892">
    <property type="component" value="Unassembled WGS sequence"/>
</dbReference>
<reference evidence="2" key="1">
    <citation type="journal article" date="2021" name="PeerJ">
        <title>Extensive microbial diversity within the chicken gut microbiome revealed by metagenomics and culture.</title>
        <authorList>
            <person name="Gilroy R."/>
            <person name="Ravi A."/>
            <person name="Getino M."/>
            <person name="Pursley I."/>
            <person name="Horton D.L."/>
            <person name="Alikhan N.F."/>
            <person name="Baker D."/>
            <person name="Gharbi K."/>
            <person name="Hall N."/>
            <person name="Watson M."/>
            <person name="Adriaenssens E.M."/>
            <person name="Foster-Nyarko E."/>
            <person name="Jarju S."/>
            <person name="Secka A."/>
            <person name="Antonio M."/>
            <person name="Oren A."/>
            <person name="Chaudhuri R.R."/>
            <person name="La Ragione R."/>
            <person name="Hildebrand F."/>
            <person name="Pallen M.J."/>
        </authorList>
    </citation>
    <scope>NUCLEOTIDE SEQUENCE</scope>
    <source>
        <strain evidence="2">ChiBcec6-4105</strain>
    </source>
</reference>
<accession>A0A9D2TX20</accession>
<organism evidence="2 3">
    <name type="scientific">Candidatus Blautia avicola</name>
    <dbReference type="NCBI Taxonomy" id="2838483"/>
    <lineage>
        <taxon>Bacteria</taxon>
        <taxon>Bacillati</taxon>
        <taxon>Bacillota</taxon>
        <taxon>Clostridia</taxon>
        <taxon>Lachnospirales</taxon>
        <taxon>Lachnospiraceae</taxon>
        <taxon>Blautia</taxon>
    </lineage>
</organism>
<evidence type="ECO:0000256" key="1">
    <source>
        <dbReference type="SAM" id="SignalP"/>
    </source>
</evidence>
<feature type="signal peptide" evidence="1">
    <location>
        <begin position="1"/>
        <end position="19"/>
    </location>
</feature>
<gene>
    <name evidence="2" type="ORF">H9914_01005</name>
</gene>
<evidence type="ECO:0008006" key="4">
    <source>
        <dbReference type="Google" id="ProtNLM"/>
    </source>
</evidence>
<proteinExistence type="predicted"/>
<sequence>MRGKSIALLALLAAFSVSGCGGSRIADLYDNEKEISSDSNSFNLDGIQQNIEGEKWTASVERLEGMDTVWSCKAQETTEAEFSYEITLYSGKLKVVLIDPEGALTTLAECDAAGEQNAGESISLEKGESRIKLVAGEDTRFDIQLEMTEGNFAELGF</sequence>
<evidence type="ECO:0000313" key="2">
    <source>
        <dbReference type="EMBL" id="HJD27568.1"/>
    </source>
</evidence>
<keyword evidence="1" id="KW-0732">Signal</keyword>
<feature type="chain" id="PRO_5038811605" description="Lipoprotein" evidence="1">
    <location>
        <begin position="20"/>
        <end position="157"/>
    </location>
</feature>
<comment type="caution">
    <text evidence="2">The sequence shown here is derived from an EMBL/GenBank/DDBJ whole genome shotgun (WGS) entry which is preliminary data.</text>
</comment>
<evidence type="ECO:0000313" key="3">
    <source>
        <dbReference type="Proteomes" id="UP000823892"/>
    </source>
</evidence>
<protein>
    <recommendedName>
        <fullName evidence="4">Lipoprotein</fullName>
    </recommendedName>
</protein>
<name>A0A9D2TX20_9FIRM</name>
<reference evidence="2" key="2">
    <citation type="submission" date="2021-04" db="EMBL/GenBank/DDBJ databases">
        <authorList>
            <person name="Gilroy R."/>
        </authorList>
    </citation>
    <scope>NUCLEOTIDE SEQUENCE</scope>
    <source>
        <strain evidence="2">ChiBcec6-4105</strain>
    </source>
</reference>
<dbReference type="PROSITE" id="PS51257">
    <property type="entry name" value="PROKAR_LIPOPROTEIN"/>
    <property type="match status" value="1"/>
</dbReference>
<dbReference type="AlphaFoldDB" id="A0A9D2TX20"/>
<dbReference type="EMBL" id="DWUY01000019">
    <property type="protein sequence ID" value="HJD27568.1"/>
    <property type="molecule type" value="Genomic_DNA"/>
</dbReference>